<dbReference type="KEGG" id="fek:C1H87_15895"/>
<dbReference type="PANTHER" id="PTHR38471">
    <property type="entry name" value="FOUR HELIX BUNDLE PROTEIN"/>
    <property type="match status" value="1"/>
</dbReference>
<evidence type="ECO:0000313" key="2">
    <source>
        <dbReference type="Proteomes" id="UP000235826"/>
    </source>
</evidence>
<dbReference type="SUPFAM" id="SSF158446">
    <property type="entry name" value="IVS-encoded protein-like"/>
    <property type="match status" value="1"/>
</dbReference>
<dbReference type="PANTHER" id="PTHR38471:SF2">
    <property type="entry name" value="FOUR HELIX BUNDLE PROTEIN"/>
    <property type="match status" value="1"/>
</dbReference>
<dbReference type="Pfam" id="PF05635">
    <property type="entry name" value="23S_rRNA_IVP"/>
    <property type="match status" value="1"/>
</dbReference>
<dbReference type="AlphaFoldDB" id="A0A2K9PTG6"/>
<dbReference type="EMBL" id="CP025791">
    <property type="protein sequence ID" value="AUP80108.1"/>
    <property type="molecule type" value="Genomic_DNA"/>
</dbReference>
<dbReference type="OrthoDB" id="9811959at2"/>
<gene>
    <name evidence="1" type="ORF">C1H87_15895</name>
</gene>
<dbReference type="Gene3D" id="1.20.1440.60">
    <property type="entry name" value="23S rRNA-intervening sequence"/>
    <property type="match status" value="1"/>
</dbReference>
<keyword evidence="2" id="KW-1185">Reference proteome</keyword>
<dbReference type="Proteomes" id="UP000235826">
    <property type="component" value="Chromosome"/>
</dbReference>
<dbReference type="CDD" id="cd16377">
    <property type="entry name" value="23S_rRNA_IVP_like"/>
    <property type="match status" value="1"/>
</dbReference>
<dbReference type="InterPro" id="IPR036583">
    <property type="entry name" value="23S_rRNA_IVS_sf"/>
</dbReference>
<dbReference type="InterPro" id="IPR012657">
    <property type="entry name" value="23S_rRNA-intervening_sequence"/>
</dbReference>
<name>A0A2K9PTG6_9FLAO</name>
<proteinExistence type="predicted"/>
<evidence type="ECO:0000313" key="1">
    <source>
        <dbReference type="EMBL" id="AUP80108.1"/>
    </source>
</evidence>
<sequence>MLKSYIELDVWIEARKLVNQVYTLTNEFPKEELYSITNQIRRSSVSIPSNIAEGCGRQSTKETIRFLYISRGSLYELETQLYLSNDQQFISNELLKTILNQVEICKKLINGFIKYYKSKI</sequence>
<organism evidence="1 2">
    <name type="scientific">Flavivirga eckloniae</name>
    <dbReference type="NCBI Taxonomy" id="1803846"/>
    <lineage>
        <taxon>Bacteria</taxon>
        <taxon>Pseudomonadati</taxon>
        <taxon>Bacteroidota</taxon>
        <taxon>Flavobacteriia</taxon>
        <taxon>Flavobacteriales</taxon>
        <taxon>Flavobacteriaceae</taxon>
        <taxon>Flavivirga</taxon>
    </lineage>
</organism>
<protein>
    <submittedName>
        <fullName evidence="1">Four helix bundle protein</fullName>
    </submittedName>
</protein>
<reference evidence="1 2" key="1">
    <citation type="submission" date="2018-01" db="EMBL/GenBank/DDBJ databases">
        <title>Complete genome sequence of Flavivirga eckloniae ECD14 isolated from seaweed Ecklonia cava.</title>
        <authorList>
            <person name="Lee J.H."/>
            <person name="Baik K.S."/>
            <person name="Seong C.N."/>
        </authorList>
    </citation>
    <scope>NUCLEOTIDE SEQUENCE [LARGE SCALE GENOMIC DNA]</scope>
    <source>
        <strain evidence="1 2">ECD14</strain>
    </source>
</reference>
<dbReference type="NCBIfam" id="TIGR02436">
    <property type="entry name" value="four helix bundle protein"/>
    <property type="match status" value="1"/>
</dbReference>
<accession>A0A2K9PTG6</accession>